<evidence type="ECO:0008006" key="3">
    <source>
        <dbReference type="Google" id="ProtNLM"/>
    </source>
</evidence>
<proteinExistence type="predicted"/>
<dbReference type="Proteomes" id="UP000018211">
    <property type="component" value="Unassembled WGS sequence"/>
</dbReference>
<gene>
    <name evidence="1" type="ORF">VIBNISOn1_450123</name>
</gene>
<dbReference type="EMBL" id="CAOF01000137">
    <property type="protein sequence ID" value="CCO48159.1"/>
    <property type="molecule type" value="Genomic_DNA"/>
</dbReference>
<accession>A0AAV2VTV9</accession>
<evidence type="ECO:0000313" key="2">
    <source>
        <dbReference type="Proteomes" id="UP000018211"/>
    </source>
</evidence>
<sequence length="67" mass="7484">MSEFQSMVAILQLFNAKITTTGALMQLVSFDCGHQTGSLHEYFTEVTLAKLIHCLTLVAENTLLPRR</sequence>
<protein>
    <recommendedName>
        <fullName evidence="3">Transposase</fullName>
    </recommendedName>
</protein>
<name>A0AAV2VTV9_9VIBR</name>
<organism evidence="1 2">
    <name type="scientific">Vibrio nigripulchritudo SOn1</name>
    <dbReference type="NCBI Taxonomy" id="1238450"/>
    <lineage>
        <taxon>Bacteria</taxon>
        <taxon>Pseudomonadati</taxon>
        <taxon>Pseudomonadota</taxon>
        <taxon>Gammaproteobacteria</taxon>
        <taxon>Vibrionales</taxon>
        <taxon>Vibrionaceae</taxon>
        <taxon>Vibrio</taxon>
    </lineage>
</organism>
<evidence type="ECO:0000313" key="1">
    <source>
        <dbReference type="EMBL" id="CCO48159.1"/>
    </source>
</evidence>
<reference evidence="1 2" key="1">
    <citation type="journal article" date="2013" name="ISME J.">
        <title>Comparative genomics of pathogenic lineages of Vibrio nigripulchritudo identifies virulence-associated traits.</title>
        <authorList>
            <person name="Goudenege D."/>
            <person name="Labreuche Y."/>
            <person name="Krin E."/>
            <person name="Ansquer D."/>
            <person name="Mangenot S."/>
            <person name="Calteau A."/>
            <person name="Medigue C."/>
            <person name="Mazel D."/>
            <person name="Polz M.F."/>
            <person name="Le Roux F."/>
        </authorList>
    </citation>
    <scope>NUCLEOTIDE SEQUENCE [LARGE SCALE GENOMIC DNA]</scope>
    <source>
        <strain evidence="1 2">SOn1</strain>
    </source>
</reference>
<comment type="caution">
    <text evidence="1">The sequence shown here is derived from an EMBL/GenBank/DDBJ whole genome shotgun (WGS) entry which is preliminary data.</text>
</comment>
<dbReference type="AlphaFoldDB" id="A0AAV2VTV9"/>